<protein>
    <submittedName>
        <fullName evidence="1">Uncharacterized protein</fullName>
    </submittedName>
</protein>
<name>A0AAN8YG41_SOLBU</name>
<comment type="caution">
    <text evidence="1">The sequence shown here is derived from an EMBL/GenBank/DDBJ whole genome shotgun (WGS) entry which is preliminary data.</text>
</comment>
<keyword evidence="2" id="KW-1185">Reference proteome</keyword>
<accession>A0AAN8YG41</accession>
<organism evidence="1 2">
    <name type="scientific">Solanum bulbocastanum</name>
    <name type="common">Wild potato</name>
    <dbReference type="NCBI Taxonomy" id="147425"/>
    <lineage>
        <taxon>Eukaryota</taxon>
        <taxon>Viridiplantae</taxon>
        <taxon>Streptophyta</taxon>
        <taxon>Embryophyta</taxon>
        <taxon>Tracheophyta</taxon>
        <taxon>Spermatophyta</taxon>
        <taxon>Magnoliopsida</taxon>
        <taxon>eudicotyledons</taxon>
        <taxon>Gunneridae</taxon>
        <taxon>Pentapetalae</taxon>
        <taxon>asterids</taxon>
        <taxon>lamiids</taxon>
        <taxon>Solanales</taxon>
        <taxon>Solanaceae</taxon>
        <taxon>Solanoideae</taxon>
        <taxon>Solaneae</taxon>
        <taxon>Solanum</taxon>
    </lineage>
</organism>
<dbReference type="AlphaFoldDB" id="A0AAN8YG41"/>
<evidence type="ECO:0000313" key="1">
    <source>
        <dbReference type="EMBL" id="KAK6792189.1"/>
    </source>
</evidence>
<dbReference type="Proteomes" id="UP001371456">
    <property type="component" value="Unassembled WGS sequence"/>
</dbReference>
<reference evidence="1 2" key="1">
    <citation type="submission" date="2024-02" db="EMBL/GenBank/DDBJ databases">
        <title>de novo genome assembly of Solanum bulbocastanum strain 11H21.</title>
        <authorList>
            <person name="Hosaka A.J."/>
        </authorList>
    </citation>
    <scope>NUCLEOTIDE SEQUENCE [LARGE SCALE GENOMIC DNA]</scope>
    <source>
        <tissue evidence="1">Young leaves</tissue>
    </source>
</reference>
<dbReference type="EMBL" id="JBANQN010000004">
    <property type="protein sequence ID" value="KAK6792189.1"/>
    <property type="molecule type" value="Genomic_DNA"/>
</dbReference>
<evidence type="ECO:0000313" key="2">
    <source>
        <dbReference type="Proteomes" id="UP001371456"/>
    </source>
</evidence>
<sequence length="36" mass="3997">MTEGACRTYLWTGSVVRSRKALVSWEKLCLPKVAGV</sequence>
<proteinExistence type="predicted"/>
<gene>
    <name evidence="1" type="ORF">RDI58_011270</name>
</gene>